<comment type="caution">
    <text evidence="2">The sequence shown here is derived from an EMBL/GenBank/DDBJ whole genome shotgun (WGS) entry which is preliminary data.</text>
</comment>
<evidence type="ECO:0000313" key="3">
    <source>
        <dbReference type="Proteomes" id="UP001147653"/>
    </source>
</evidence>
<feature type="signal peptide" evidence="1">
    <location>
        <begin position="1"/>
        <end position="27"/>
    </location>
</feature>
<reference evidence="2" key="1">
    <citation type="submission" date="2022-10" db="EMBL/GenBank/DDBJ databases">
        <title>The WGS of Solirubrobacter phytolaccae KCTC 29190.</title>
        <authorList>
            <person name="Jiang Z."/>
        </authorList>
    </citation>
    <scope>NUCLEOTIDE SEQUENCE</scope>
    <source>
        <strain evidence="2">KCTC 29190</strain>
    </source>
</reference>
<protein>
    <submittedName>
        <fullName evidence="2">Uncharacterized protein</fullName>
    </submittedName>
</protein>
<proteinExistence type="predicted"/>
<keyword evidence="1" id="KW-0732">Signal</keyword>
<evidence type="ECO:0000313" key="2">
    <source>
        <dbReference type="EMBL" id="MDA0181625.1"/>
    </source>
</evidence>
<gene>
    <name evidence="2" type="ORF">OJ997_15070</name>
</gene>
<organism evidence="2 3">
    <name type="scientific">Solirubrobacter phytolaccae</name>
    <dbReference type="NCBI Taxonomy" id="1404360"/>
    <lineage>
        <taxon>Bacteria</taxon>
        <taxon>Bacillati</taxon>
        <taxon>Actinomycetota</taxon>
        <taxon>Thermoleophilia</taxon>
        <taxon>Solirubrobacterales</taxon>
        <taxon>Solirubrobacteraceae</taxon>
        <taxon>Solirubrobacter</taxon>
    </lineage>
</organism>
<sequence length="175" mass="17664">MGSFNRFAVVLCATAVLGGVGAGTAYADEYDHVDLVLEAFCDGNGDVSEGEFLLEEHGVGPLADQDQVFTFDGVDDTDLGFEVEWDDGCDQVPVDVTLTGASGSGGSFSAGSVFSATAPSTLGATGPLTLSAANGYHLDPGAWTVSGGQTFDLSFTFSATGGVPVVSTLPLHVAG</sequence>
<keyword evidence="3" id="KW-1185">Reference proteome</keyword>
<name>A0A9X3SBN6_9ACTN</name>
<dbReference type="Proteomes" id="UP001147653">
    <property type="component" value="Unassembled WGS sequence"/>
</dbReference>
<dbReference type="EMBL" id="JAPDDP010000024">
    <property type="protein sequence ID" value="MDA0181625.1"/>
    <property type="molecule type" value="Genomic_DNA"/>
</dbReference>
<evidence type="ECO:0000256" key="1">
    <source>
        <dbReference type="SAM" id="SignalP"/>
    </source>
</evidence>
<feature type="chain" id="PRO_5040935957" evidence="1">
    <location>
        <begin position="28"/>
        <end position="175"/>
    </location>
</feature>
<dbReference type="RefSeq" id="WP_270025974.1">
    <property type="nucleotide sequence ID" value="NZ_JAPDDP010000024.1"/>
</dbReference>
<accession>A0A9X3SBN6</accession>
<dbReference type="AlphaFoldDB" id="A0A9X3SBN6"/>